<protein>
    <submittedName>
        <fullName evidence="2">Uncharacterized protein</fullName>
    </submittedName>
</protein>
<evidence type="ECO:0000256" key="1">
    <source>
        <dbReference type="SAM" id="MobiDB-lite"/>
    </source>
</evidence>
<feature type="compositionally biased region" description="Polar residues" evidence="1">
    <location>
        <begin position="366"/>
        <end position="383"/>
    </location>
</feature>
<dbReference type="PANTHER" id="PTHR35504">
    <property type="entry name" value="PROTEIN EMBRYONIC FLOWER 1"/>
    <property type="match status" value="1"/>
</dbReference>
<name>A0AAV9CJX2_ACOCL</name>
<proteinExistence type="predicted"/>
<keyword evidence="3" id="KW-1185">Reference proteome</keyword>
<organism evidence="2 3">
    <name type="scientific">Acorus calamus</name>
    <name type="common">Sweet flag</name>
    <dbReference type="NCBI Taxonomy" id="4465"/>
    <lineage>
        <taxon>Eukaryota</taxon>
        <taxon>Viridiplantae</taxon>
        <taxon>Streptophyta</taxon>
        <taxon>Embryophyta</taxon>
        <taxon>Tracheophyta</taxon>
        <taxon>Spermatophyta</taxon>
        <taxon>Magnoliopsida</taxon>
        <taxon>Liliopsida</taxon>
        <taxon>Acoraceae</taxon>
        <taxon>Acorus</taxon>
    </lineage>
</organism>
<feature type="compositionally biased region" description="Basic and acidic residues" evidence="1">
    <location>
        <begin position="641"/>
        <end position="654"/>
    </location>
</feature>
<dbReference type="EMBL" id="JAUJYO010000018">
    <property type="protein sequence ID" value="KAK1289513.1"/>
    <property type="molecule type" value="Genomic_DNA"/>
</dbReference>
<comment type="caution">
    <text evidence="2">The sequence shown here is derived from an EMBL/GenBank/DDBJ whole genome shotgun (WGS) entry which is preliminary data.</text>
</comment>
<reference evidence="2" key="2">
    <citation type="submission" date="2023-06" db="EMBL/GenBank/DDBJ databases">
        <authorList>
            <person name="Ma L."/>
            <person name="Liu K.-W."/>
            <person name="Li Z."/>
            <person name="Hsiao Y.-Y."/>
            <person name="Qi Y."/>
            <person name="Fu T."/>
            <person name="Tang G."/>
            <person name="Zhang D."/>
            <person name="Sun W.-H."/>
            <person name="Liu D.-K."/>
            <person name="Li Y."/>
            <person name="Chen G.-Z."/>
            <person name="Liu X.-D."/>
            <person name="Liao X.-Y."/>
            <person name="Jiang Y.-T."/>
            <person name="Yu X."/>
            <person name="Hao Y."/>
            <person name="Huang J."/>
            <person name="Zhao X.-W."/>
            <person name="Ke S."/>
            <person name="Chen Y.-Y."/>
            <person name="Wu W.-L."/>
            <person name="Hsu J.-L."/>
            <person name="Lin Y.-F."/>
            <person name="Huang M.-D."/>
            <person name="Li C.-Y."/>
            <person name="Huang L."/>
            <person name="Wang Z.-W."/>
            <person name="Zhao X."/>
            <person name="Zhong W.-Y."/>
            <person name="Peng D.-H."/>
            <person name="Ahmad S."/>
            <person name="Lan S."/>
            <person name="Zhang J.-S."/>
            <person name="Tsai W.-C."/>
            <person name="Van De Peer Y."/>
            <person name="Liu Z.-J."/>
        </authorList>
    </citation>
    <scope>NUCLEOTIDE SEQUENCE</scope>
    <source>
        <strain evidence="2">CP</strain>
        <tissue evidence="2">Leaves</tissue>
    </source>
</reference>
<dbReference type="GO" id="GO:0048367">
    <property type="term" value="P:shoot system development"/>
    <property type="evidence" value="ECO:0007669"/>
    <property type="project" value="InterPro"/>
</dbReference>
<evidence type="ECO:0000313" key="3">
    <source>
        <dbReference type="Proteomes" id="UP001180020"/>
    </source>
</evidence>
<feature type="region of interest" description="Disordered" evidence="1">
    <location>
        <begin position="415"/>
        <end position="446"/>
    </location>
</feature>
<feature type="region of interest" description="Disordered" evidence="1">
    <location>
        <begin position="345"/>
        <end position="397"/>
    </location>
</feature>
<feature type="compositionally biased region" description="Basic residues" evidence="1">
    <location>
        <begin position="415"/>
        <end position="437"/>
    </location>
</feature>
<dbReference type="Proteomes" id="UP001180020">
    <property type="component" value="Unassembled WGS sequence"/>
</dbReference>
<reference evidence="2" key="1">
    <citation type="journal article" date="2023" name="Nat. Commun.">
        <title>Diploid and tetraploid genomes of Acorus and the evolution of monocots.</title>
        <authorList>
            <person name="Ma L."/>
            <person name="Liu K.W."/>
            <person name="Li Z."/>
            <person name="Hsiao Y.Y."/>
            <person name="Qi Y."/>
            <person name="Fu T."/>
            <person name="Tang G.D."/>
            <person name="Zhang D."/>
            <person name="Sun W.H."/>
            <person name="Liu D.K."/>
            <person name="Li Y."/>
            <person name="Chen G.Z."/>
            <person name="Liu X.D."/>
            <person name="Liao X.Y."/>
            <person name="Jiang Y.T."/>
            <person name="Yu X."/>
            <person name="Hao Y."/>
            <person name="Huang J."/>
            <person name="Zhao X.W."/>
            <person name="Ke S."/>
            <person name="Chen Y.Y."/>
            <person name="Wu W.L."/>
            <person name="Hsu J.L."/>
            <person name="Lin Y.F."/>
            <person name="Huang M.D."/>
            <person name="Li C.Y."/>
            <person name="Huang L."/>
            <person name="Wang Z.W."/>
            <person name="Zhao X."/>
            <person name="Zhong W.Y."/>
            <person name="Peng D.H."/>
            <person name="Ahmad S."/>
            <person name="Lan S."/>
            <person name="Zhang J.S."/>
            <person name="Tsai W.C."/>
            <person name="Van de Peer Y."/>
            <person name="Liu Z.J."/>
        </authorList>
    </citation>
    <scope>NUCLEOTIDE SEQUENCE</scope>
    <source>
        <strain evidence="2">CP</strain>
    </source>
</reference>
<dbReference type="GO" id="GO:0045892">
    <property type="term" value="P:negative regulation of DNA-templated transcription"/>
    <property type="evidence" value="ECO:0007669"/>
    <property type="project" value="InterPro"/>
</dbReference>
<feature type="region of interest" description="Disordered" evidence="1">
    <location>
        <begin position="825"/>
        <end position="865"/>
    </location>
</feature>
<evidence type="ECO:0000313" key="2">
    <source>
        <dbReference type="EMBL" id="KAK1289513.1"/>
    </source>
</evidence>
<gene>
    <name evidence="2" type="ORF">QJS10_CPB18g01146</name>
</gene>
<accession>A0AAV9CJX2</accession>
<dbReference type="GO" id="GO:0009910">
    <property type="term" value="P:negative regulation of flower development"/>
    <property type="evidence" value="ECO:0007669"/>
    <property type="project" value="InterPro"/>
</dbReference>
<dbReference type="PANTHER" id="PTHR35504:SF1">
    <property type="entry name" value="PROTEIN EMBRYONIC FLOWER 1"/>
    <property type="match status" value="1"/>
</dbReference>
<sequence>MNCNREEDSLMIVSSHSSEPLIEARSFDPINADESQGPVNCGHFTIRSLPPLQVPDFKWWGCQTCSKTSNTIHAAIKERESTIRFGREAKSDTTCSHRTSIIESRNDSLQLIPDRGKVIDKSILEDGVLEKNISEERHGETKILINSDSGESTSLCCGEEKDSIGLNLVKEVTTGAIVQSAQRMLHSPMMALDIHVSKGDEAPANHVNNGSSGAANKEPYGIDLNHIEKTSNNSVGLETNEHMDDICSQRNASNTEAVISARVISETVIRPKENELMGSGEEVCGNDEVTDDFAPIGRLHHKKSRKVRLLSDILQSEKSGESKRSIGGDADVNNVVAEAVHHKVHKAGSGSDSNLTLDARFGKGMHSTSESSARSQRNDVNTTVEDKQHEISEVEVGQPSLLSMKKVLGKASKAKGGRYSAMHHSKEHTKISKKWPARRTSPAPEQSVLDDIPMDIVELMAKNQHERRMSNAESATDCHRYNSGGATCNTKRPLMDLNEVPQDEAASGVCAGPEQLVSVQGNPRMQSYSNSFENFYTENKNMANSRCINSIQSESCQGNRNSTGQSSGKQAHCLESSINRRASQSGTLSFLDKGNKHHSEVGPSDAYTSDAISAMNLLRLMDPMSSTAPSSAPHVKKKNYNHKELPAYKDKGETNKVSPNAARFDSGGPSQPVRNSLKRLLPRPMIRPSNIAQNGRVEHSEMPHIANNSHSREFLGLESSGETSMVSPHPSAFRQFSRVSPMGNSFSGYYPIPGQKIGMLGSPLHDISGHPNNFRGFIGRNNVYYGGINFTPQFTNVGGREKYFPMVDNSGFFNINAHAQPVRFHHHPEGSLSALNNGSSSNHSETNTDRRDGTIQPTESSRETETCHLNQNPAEFSLPVMSNPYTIGFNDLDPRKGRGIHYPYMHMNNIK</sequence>
<feature type="compositionally biased region" description="Low complexity" evidence="1">
    <location>
        <begin position="830"/>
        <end position="844"/>
    </location>
</feature>
<dbReference type="InterPro" id="IPR034583">
    <property type="entry name" value="EMF1"/>
</dbReference>
<dbReference type="AlphaFoldDB" id="A0AAV9CJX2"/>
<feature type="region of interest" description="Disordered" evidence="1">
    <location>
        <begin position="624"/>
        <end position="673"/>
    </location>
</feature>